<dbReference type="PROSITE" id="PS50112">
    <property type="entry name" value="PAS"/>
    <property type="match status" value="1"/>
</dbReference>
<dbReference type="InterPro" id="IPR052155">
    <property type="entry name" value="Biofilm_reg_signaling"/>
</dbReference>
<dbReference type="FunFam" id="3.30.70.270:FF:000001">
    <property type="entry name" value="Diguanylate cyclase domain protein"/>
    <property type="match status" value="1"/>
</dbReference>
<keyword evidence="6" id="KW-1185">Reference proteome</keyword>
<dbReference type="InterPro" id="IPR000160">
    <property type="entry name" value="GGDEF_dom"/>
</dbReference>
<evidence type="ECO:0000259" key="3">
    <source>
        <dbReference type="PROSITE" id="PS50113"/>
    </source>
</evidence>
<dbReference type="InterPro" id="IPR000700">
    <property type="entry name" value="PAS-assoc_C"/>
</dbReference>
<dbReference type="PANTHER" id="PTHR44757:SF2">
    <property type="entry name" value="BIOFILM ARCHITECTURE MAINTENANCE PROTEIN MBAA"/>
    <property type="match status" value="1"/>
</dbReference>
<dbReference type="InterPro" id="IPR029787">
    <property type="entry name" value="Nucleotide_cyclase"/>
</dbReference>
<evidence type="ECO:0000259" key="4">
    <source>
        <dbReference type="PROSITE" id="PS50887"/>
    </source>
</evidence>
<comment type="cofactor">
    <cofactor evidence="1">
        <name>Mg(2+)</name>
        <dbReference type="ChEBI" id="CHEBI:18420"/>
    </cofactor>
</comment>
<accession>A0A4R6PH75</accession>
<name>A0A4R6PH75_9GAMM</name>
<evidence type="ECO:0000313" key="5">
    <source>
        <dbReference type="EMBL" id="TDP37644.1"/>
    </source>
</evidence>
<dbReference type="InterPro" id="IPR035965">
    <property type="entry name" value="PAS-like_dom_sf"/>
</dbReference>
<dbReference type="InterPro" id="IPR000014">
    <property type="entry name" value="PAS"/>
</dbReference>
<dbReference type="SMART" id="SM00091">
    <property type="entry name" value="PAS"/>
    <property type="match status" value="1"/>
</dbReference>
<feature type="domain" description="PAS" evidence="2">
    <location>
        <begin position="6"/>
        <end position="76"/>
    </location>
</feature>
<comment type="caution">
    <text evidence="5">The sequence shown here is derived from an EMBL/GenBank/DDBJ whole genome shotgun (WGS) entry which is preliminary data.</text>
</comment>
<dbReference type="PROSITE" id="PS50887">
    <property type="entry name" value="GGDEF"/>
    <property type="match status" value="1"/>
</dbReference>
<dbReference type="CDD" id="cd00130">
    <property type="entry name" value="PAS"/>
    <property type="match status" value="1"/>
</dbReference>
<feature type="domain" description="PAC" evidence="3">
    <location>
        <begin position="79"/>
        <end position="127"/>
    </location>
</feature>
<dbReference type="SMART" id="SM00267">
    <property type="entry name" value="GGDEF"/>
    <property type="match status" value="1"/>
</dbReference>
<protein>
    <submittedName>
        <fullName evidence="5">Diguanylate cyclase with PAS/PAC sensor</fullName>
    </submittedName>
</protein>
<dbReference type="CDD" id="cd01949">
    <property type="entry name" value="GGDEF"/>
    <property type="match status" value="1"/>
</dbReference>
<proteinExistence type="predicted"/>
<feature type="domain" description="GGDEF" evidence="4">
    <location>
        <begin position="166"/>
        <end position="296"/>
    </location>
</feature>
<dbReference type="Pfam" id="PF08447">
    <property type="entry name" value="PAS_3"/>
    <property type="match status" value="1"/>
</dbReference>
<dbReference type="NCBIfam" id="TIGR00254">
    <property type="entry name" value="GGDEF"/>
    <property type="match status" value="1"/>
</dbReference>
<dbReference type="NCBIfam" id="TIGR00229">
    <property type="entry name" value="sensory_box"/>
    <property type="match status" value="1"/>
</dbReference>
<dbReference type="Pfam" id="PF00990">
    <property type="entry name" value="GGDEF"/>
    <property type="match status" value="1"/>
</dbReference>
<dbReference type="SUPFAM" id="SSF55073">
    <property type="entry name" value="Nucleotide cyclase"/>
    <property type="match status" value="1"/>
</dbReference>
<evidence type="ECO:0000259" key="2">
    <source>
        <dbReference type="PROSITE" id="PS50112"/>
    </source>
</evidence>
<dbReference type="InterPro" id="IPR013655">
    <property type="entry name" value="PAS_fold_3"/>
</dbReference>
<dbReference type="RefSeq" id="WP_243734504.1">
    <property type="nucleotide sequence ID" value="NZ_SNXI01000006.1"/>
</dbReference>
<evidence type="ECO:0000256" key="1">
    <source>
        <dbReference type="ARBA" id="ARBA00001946"/>
    </source>
</evidence>
<dbReference type="EMBL" id="SNXI01000006">
    <property type="protein sequence ID" value="TDP37644.1"/>
    <property type="molecule type" value="Genomic_DNA"/>
</dbReference>
<dbReference type="Gene3D" id="3.30.70.270">
    <property type="match status" value="1"/>
</dbReference>
<dbReference type="SUPFAM" id="SSF55785">
    <property type="entry name" value="PYP-like sensor domain (PAS domain)"/>
    <property type="match status" value="1"/>
</dbReference>
<dbReference type="PROSITE" id="PS50113">
    <property type="entry name" value="PAC"/>
    <property type="match status" value="1"/>
</dbReference>
<gene>
    <name evidence="5" type="ORF">DEU29_106107</name>
</gene>
<sequence length="296" mass="32972">MIKQTAFADIADYMDLLLDAICVVDKSNTFRYVSPGAKRVFGYSPHEMVGRSMFDFVHPDDENTTGQVAEKVNTGDEILHFENRYIRKDGSTAHILWSARWSDRDQMRVGVARDVTKQKQLEAEREELIKRLEQMALTDALTGLPNRVLFYDRVKTATARAQRDGVEIGLLYLDLDHFKHINDTYGHATGDSLLKAAGERILGAIRATDSAARIGGDEFVVLVDAIDTPNALSAVAEKICHAMSKPLKLPHGEEHITASIGTARWPENGSTIEELLQYADHAMYRAKRSGGNRVAT</sequence>
<evidence type="ECO:0000313" key="6">
    <source>
        <dbReference type="Proteomes" id="UP000295531"/>
    </source>
</evidence>
<dbReference type="InterPro" id="IPR043128">
    <property type="entry name" value="Rev_trsase/Diguanyl_cyclase"/>
</dbReference>
<dbReference type="GO" id="GO:0003824">
    <property type="term" value="F:catalytic activity"/>
    <property type="evidence" value="ECO:0007669"/>
    <property type="project" value="UniProtKB-ARBA"/>
</dbReference>
<dbReference type="PANTHER" id="PTHR44757">
    <property type="entry name" value="DIGUANYLATE CYCLASE DGCP"/>
    <property type="match status" value="1"/>
</dbReference>
<dbReference type="AlphaFoldDB" id="A0A4R6PH75"/>
<dbReference type="Gene3D" id="3.30.450.20">
    <property type="entry name" value="PAS domain"/>
    <property type="match status" value="1"/>
</dbReference>
<organism evidence="5 6">
    <name type="scientific">Idiomarina aquatica</name>
    <dbReference type="NCBI Taxonomy" id="1327752"/>
    <lineage>
        <taxon>Bacteria</taxon>
        <taxon>Pseudomonadati</taxon>
        <taxon>Pseudomonadota</taxon>
        <taxon>Gammaproteobacteria</taxon>
        <taxon>Alteromonadales</taxon>
        <taxon>Idiomarinaceae</taxon>
        <taxon>Idiomarina</taxon>
    </lineage>
</organism>
<dbReference type="Proteomes" id="UP000295531">
    <property type="component" value="Unassembled WGS sequence"/>
</dbReference>
<reference evidence="5 6" key="1">
    <citation type="submission" date="2019-03" db="EMBL/GenBank/DDBJ databases">
        <title>Freshwater and sediment microbial communities from various areas in North America, analyzing microbe dynamics in response to fracking.</title>
        <authorList>
            <person name="Lamendella R."/>
        </authorList>
    </citation>
    <scope>NUCLEOTIDE SEQUENCE [LARGE SCALE GENOMIC DNA]</scope>
    <source>
        <strain evidence="5 6">18_TX</strain>
    </source>
</reference>